<gene>
    <name evidence="1" type="ORF">M9H77_27469</name>
</gene>
<evidence type="ECO:0000313" key="1">
    <source>
        <dbReference type="EMBL" id="KAI5658676.1"/>
    </source>
</evidence>
<sequence length="1351" mass="147952">MKTKCFTCSTFSLFLTIFWLLSAVYGGSSSMPTSSHAICNLTLYPDFCQSSLPGNKSTNVNDFSRQSIQYSLSKSRILLSAIDNYLSSSRNLSQTTIFALEDCQFLISLNIDYLSNAAAAIRGSNNLKSSEFDDIMAQLSATLTNQDTCFGGLIVDSSASSIANDLSPLFTNGTRHCSISLSLFKNGWMRKSSKIIPRLILKESYSVSHHVQFSRKNLPFRISRFDRQHFGATTNGRKLLQIGDMSINVTKSVTVNPDGSGNFTSINDAIAAAPNNTKSGAGYFMIYIVSGVYQEYISIASNKKYLLMVGDGINKTIITGNHSVDDGWTTFNSPTFAVTAIGFVAVNITFQNTAGAAKHQAVAVRSGADLSTFYKCSFEAYQDTLYTHSMRQFYRECDIYGTVDYIFGNAAVVFQMCNMYSRLPMSGQFNTITAQGKTDPNQNTGTSIHNCNILAANDLASSNSTTRTYLGRPWKEYSTTVYMQSFIDSLINPAGWSIWSGDFALSTLYYGEYNNTGPGSNTTNRVTWPGYHVMNQTDAANFSLQFLSRRLLKLPEMAGESKKKIAIVGVSSLILVAMVVALTVGTRNNDADSYNRQDVSSSRKAVETLCAPTDYKDVCVNSLKPAAENTSDPKELIEAAFRVTMNSISEAAANSSVLQELEKDPRTKLALDNCKELANRAINDLEKSYNKFQNFEFSNLDLMFADLQTWLSGAVTYQETCLDGFQDTVGDAGEKMRHALNTSMKLTSNGLAMITDISEVLASLELEITKGDDAPTGRRLLSDDLRVLAHDDFFPDWFDAGKRRLLRHPVNKIKPDLVVAKDGSGKFKTINEALSEIPKKSERTFILYIKKGVYEEKVQFNSSLTHLMIIGDGPTKTRITGGLNFIDGTPTYHTATVARDIGFENSAGAAKHQAVALRVGADKTIFYNCHMDGYQDTLYVHTYRQFYRNCKISGTIDFIFGDAAAVFQNCTFQVRKPLDNQQCIVTAQGRKDIRQPTGIVIQNCSFVADPALYPFRNTTKSYLGRPWKEFSRTIIMESFIDDLIQPQGWLPWNETFALETLFYTEFNNRGPGSSKIHRIKWPGVKELPAKRIKRFTAGKFIDGETWIPASGIPFDPSFIFPLPKDDGKVKYSPPSSEENKDLVKKADRDSYITKPDSKSDKDKKDSKSDDKDKDNKDSKSDHKDKDNKDSKSDEKNKDSKSDNKDKEPKPVEIGSPPTSTSTPPPAPAPASVPIIGADIIIVAPTPTSIPVSAPMSPSAPVSAPMSSAAPVSAPMSSAAQVSAPMSSAAQVSAPMSSAAPVSAPMSSPAPGSAPVPPTPYSDVSAPVSAPTASPTAPGASQSSWGNFPKLW</sequence>
<keyword evidence="2" id="KW-1185">Reference proteome</keyword>
<reference evidence="2" key="1">
    <citation type="journal article" date="2023" name="Nat. Plants">
        <title>Single-cell RNA sequencing provides a high-resolution roadmap for understanding the multicellular compartmentation of specialized metabolism.</title>
        <authorList>
            <person name="Sun S."/>
            <person name="Shen X."/>
            <person name="Li Y."/>
            <person name="Li Y."/>
            <person name="Wang S."/>
            <person name="Li R."/>
            <person name="Zhang H."/>
            <person name="Shen G."/>
            <person name="Guo B."/>
            <person name="Wei J."/>
            <person name="Xu J."/>
            <person name="St-Pierre B."/>
            <person name="Chen S."/>
            <person name="Sun C."/>
        </authorList>
    </citation>
    <scope>NUCLEOTIDE SEQUENCE [LARGE SCALE GENOMIC DNA]</scope>
</reference>
<proteinExistence type="predicted"/>
<protein>
    <submittedName>
        <fullName evidence="1">Uncharacterized protein</fullName>
    </submittedName>
</protein>
<name>A0ACC0AD53_CATRO</name>
<dbReference type="EMBL" id="CM044706">
    <property type="protein sequence ID" value="KAI5658676.1"/>
    <property type="molecule type" value="Genomic_DNA"/>
</dbReference>
<evidence type="ECO:0000313" key="2">
    <source>
        <dbReference type="Proteomes" id="UP001060085"/>
    </source>
</evidence>
<accession>A0ACC0AD53</accession>
<dbReference type="Proteomes" id="UP001060085">
    <property type="component" value="Linkage Group LG06"/>
</dbReference>
<organism evidence="1 2">
    <name type="scientific">Catharanthus roseus</name>
    <name type="common">Madagascar periwinkle</name>
    <name type="synonym">Vinca rosea</name>
    <dbReference type="NCBI Taxonomy" id="4058"/>
    <lineage>
        <taxon>Eukaryota</taxon>
        <taxon>Viridiplantae</taxon>
        <taxon>Streptophyta</taxon>
        <taxon>Embryophyta</taxon>
        <taxon>Tracheophyta</taxon>
        <taxon>Spermatophyta</taxon>
        <taxon>Magnoliopsida</taxon>
        <taxon>eudicotyledons</taxon>
        <taxon>Gunneridae</taxon>
        <taxon>Pentapetalae</taxon>
        <taxon>asterids</taxon>
        <taxon>lamiids</taxon>
        <taxon>Gentianales</taxon>
        <taxon>Apocynaceae</taxon>
        <taxon>Rauvolfioideae</taxon>
        <taxon>Vinceae</taxon>
        <taxon>Catharanthinae</taxon>
        <taxon>Catharanthus</taxon>
    </lineage>
</organism>
<comment type="caution">
    <text evidence="1">The sequence shown here is derived from an EMBL/GenBank/DDBJ whole genome shotgun (WGS) entry which is preliminary data.</text>
</comment>